<proteinExistence type="predicted"/>
<dbReference type="PANTHER" id="PTHR33546:SF1">
    <property type="entry name" value="LARGE, MULTIFUNCTIONAL SECRETED PROTEIN"/>
    <property type="match status" value="1"/>
</dbReference>
<organism evidence="7 8">
    <name type="scientific">Roseiconus nitratireducens</name>
    <dbReference type="NCBI Taxonomy" id="2605748"/>
    <lineage>
        <taxon>Bacteria</taxon>
        <taxon>Pseudomonadati</taxon>
        <taxon>Planctomycetota</taxon>
        <taxon>Planctomycetia</taxon>
        <taxon>Pirellulales</taxon>
        <taxon>Pirellulaceae</taxon>
        <taxon>Roseiconus</taxon>
    </lineage>
</organism>
<keyword evidence="8" id="KW-1185">Reference proteome</keyword>
<accession>A0A5M6D406</accession>
<dbReference type="PANTHER" id="PTHR33546">
    <property type="entry name" value="LARGE, MULTIFUNCTIONAL SECRETED PROTEIN-RELATED"/>
    <property type="match status" value="1"/>
</dbReference>
<keyword evidence="3 4" id="KW-0408">Iron</keyword>
<dbReference type="InterPro" id="IPR013320">
    <property type="entry name" value="ConA-like_dom_sf"/>
</dbReference>
<feature type="region of interest" description="Disordered" evidence="5">
    <location>
        <begin position="722"/>
        <end position="760"/>
    </location>
</feature>
<keyword evidence="1 4" id="KW-0349">Heme</keyword>
<evidence type="ECO:0000256" key="3">
    <source>
        <dbReference type="ARBA" id="ARBA00023004"/>
    </source>
</evidence>
<reference evidence="7 8" key="1">
    <citation type="submission" date="2019-08" db="EMBL/GenBank/DDBJ databases">
        <authorList>
            <person name="Dhanesh K."/>
            <person name="Kumar G."/>
            <person name="Sasikala C."/>
            <person name="Venkata Ramana C."/>
        </authorList>
    </citation>
    <scope>NUCLEOTIDE SEQUENCE [LARGE SCALE GENOMIC DNA]</scope>
    <source>
        <strain evidence="7 8">JC645</strain>
    </source>
</reference>
<evidence type="ECO:0000256" key="4">
    <source>
        <dbReference type="PROSITE-ProRule" id="PRU00433"/>
    </source>
</evidence>
<dbReference type="InterPro" id="IPR009056">
    <property type="entry name" value="Cyt_c-like_dom"/>
</dbReference>
<evidence type="ECO:0000259" key="6">
    <source>
        <dbReference type="PROSITE" id="PS51007"/>
    </source>
</evidence>
<dbReference type="Gene3D" id="2.60.120.200">
    <property type="match status" value="1"/>
</dbReference>
<dbReference type="Pfam" id="PF20601">
    <property type="entry name" value="DUF6797"/>
    <property type="match status" value="1"/>
</dbReference>
<dbReference type="RefSeq" id="WP_150078465.1">
    <property type="nucleotide sequence ID" value="NZ_VWOX01000013.1"/>
</dbReference>
<keyword evidence="2 4" id="KW-0479">Metal-binding</keyword>
<dbReference type="PROSITE" id="PS51007">
    <property type="entry name" value="CYTC"/>
    <property type="match status" value="2"/>
</dbReference>
<sequence>MLTRCLVLLLVVIGSVAATIAAERSELERRLLSESPTRLAEDARLQGDPVQGAILFHGARLGCGKCHATGQGPATSLGPNLAAYDSPVSDADLIESVLSPSKTIRKGYEAVILLTASGRTHTGIVVRRTDQEVVLRSVDADASEIRIEGDQIEELISADVSLMPEGQVGQLRDRDEFLHLLRYLIEIRDGGTQRAEQLQPDAAQLALKLPEYESRVDHAGIISAWDRKAFARGKAVYEGLCVNCHGTRQQPGSLPTALRFGEGKFKHGSDPLAMYNTLTHGFGLMLPQPWMVPTQKYDVIHYIRETFLKPAGGEDYVRVTDAYLADLPKGDTRGPAPRKVEPWATMDYGPFLINTYEIGTGMENIAQKGIAVRLDEGLGGIARGRVWAVFDHDTMRLAGAWTGQGFIDWRGIHFNGNHGVHPHIVGTKILSNPDGPGWADPQTDSLDDDQRVIGRDGRRFGPLPDTWAQYEGLERSGGQTVVRYRVGATKVRERFGMISPQQSDSDSLPWITRTINLGPRTTDLSLVVATHPDSQAELTTQPQFVSLGTPGERSRERNRVSWDRNTYGRLDNSESFNLSDQDYTVVAKINTQSDGSIFSYTVPGKDWAPGGRTLFLRDGRLCFDIGWVGYVESNRVVANGKPWQVAVVWNAAQQTATLYIGGKASGTKRLAGKQPPGGAEIQLGYTAPNFPSADNAFEGQLSDVRFYQRALDPKELKRLEQSDPKALKAHWSGDALRKPDGGEPLLEDTSGNGHDLRIHDSGRSDVVGTVVAGLSTPIAGSQWYQDQGRLCLRLPAGEQPLKFVLWCGTSNAEERASLDVASLQSQLPTDVDLFERPPGDSRLWKQPVVTRVQRGRSGNAFEVDTLTAPTKNPWLARTRLTGLDFFADGDSLAVCSWDGDVWRVSGLRQLDASGEAELQWRRIASGLFQPLGLKIVDGRVFVGCRDQIVILNDRNGDGETDDYECFNDDHQVTEHFHEFAMGLQRDAEGNFYYAKSARHAKTALVPHHGTLLRVSPDGSKTDILAVGFRAANGVCLNPDGSFIVTDQEGHWNPKNRINWVTEGGFYGNMYGYHDVTDESDSAMQQPLCWITNAFDRSPAELLWVDSDRWGALNGKLLNLSYGYGKVFVVPHEFVDGQPQGGMCQLPIDSFPTGVMRGRFSPHDGQLYLCGMFAWGSNQQMQEGGLYRVRYTGDEALLPIGLNARPGEIQIDWSDPIDREFATDPEHYRVKVWSLKRTANYGSEHYNEHELAVRHVKVDPQGRALILKIPDLEPTWCMEIVANVKGRDGRVHQRVIHNTVHELRQPE</sequence>
<evidence type="ECO:0000313" key="8">
    <source>
        <dbReference type="Proteomes" id="UP000324479"/>
    </source>
</evidence>
<dbReference type="GO" id="GO:0046872">
    <property type="term" value="F:metal ion binding"/>
    <property type="evidence" value="ECO:0007669"/>
    <property type="project" value="UniProtKB-KW"/>
</dbReference>
<dbReference type="SUPFAM" id="SSF49899">
    <property type="entry name" value="Concanavalin A-like lectins/glucanases"/>
    <property type="match status" value="1"/>
</dbReference>
<dbReference type="SUPFAM" id="SSF63829">
    <property type="entry name" value="Calcium-dependent phosphotriesterase"/>
    <property type="match status" value="1"/>
</dbReference>
<feature type="domain" description="Cytochrome c" evidence="6">
    <location>
        <begin position="228"/>
        <end position="307"/>
    </location>
</feature>
<evidence type="ECO:0000256" key="5">
    <source>
        <dbReference type="SAM" id="MobiDB-lite"/>
    </source>
</evidence>
<dbReference type="Pfam" id="PF13442">
    <property type="entry name" value="Cytochrome_CBB3"/>
    <property type="match status" value="1"/>
</dbReference>
<evidence type="ECO:0000256" key="1">
    <source>
        <dbReference type="ARBA" id="ARBA00022617"/>
    </source>
</evidence>
<dbReference type="GO" id="GO:0009055">
    <property type="term" value="F:electron transfer activity"/>
    <property type="evidence" value="ECO:0007669"/>
    <property type="project" value="InterPro"/>
</dbReference>
<dbReference type="Gene3D" id="1.10.760.10">
    <property type="entry name" value="Cytochrome c-like domain"/>
    <property type="match status" value="2"/>
</dbReference>
<evidence type="ECO:0000256" key="2">
    <source>
        <dbReference type="ARBA" id="ARBA00022723"/>
    </source>
</evidence>
<dbReference type="GO" id="GO:0020037">
    <property type="term" value="F:heme binding"/>
    <property type="evidence" value="ECO:0007669"/>
    <property type="project" value="InterPro"/>
</dbReference>
<dbReference type="SUPFAM" id="SSF46626">
    <property type="entry name" value="Cytochrome c"/>
    <property type="match status" value="2"/>
</dbReference>
<dbReference type="Gene3D" id="2.120.10.30">
    <property type="entry name" value="TolB, C-terminal domain"/>
    <property type="match status" value="1"/>
</dbReference>
<dbReference type="Proteomes" id="UP000324479">
    <property type="component" value="Unassembled WGS sequence"/>
</dbReference>
<dbReference type="InterPro" id="IPR011042">
    <property type="entry name" value="6-blade_b-propeller_TolB-like"/>
</dbReference>
<dbReference type="Pfam" id="PF13385">
    <property type="entry name" value="Laminin_G_3"/>
    <property type="match status" value="1"/>
</dbReference>
<protein>
    <submittedName>
        <fullName evidence="7">Heme-binding protein</fullName>
    </submittedName>
</protein>
<gene>
    <name evidence="7" type="ORF">FYK55_20885</name>
</gene>
<evidence type="ECO:0000313" key="7">
    <source>
        <dbReference type="EMBL" id="KAA5540469.1"/>
    </source>
</evidence>
<dbReference type="InterPro" id="IPR046476">
    <property type="entry name" value="DUF6797"/>
</dbReference>
<dbReference type="InterPro" id="IPR036909">
    <property type="entry name" value="Cyt_c-like_dom_sf"/>
</dbReference>
<feature type="domain" description="Cytochrome c" evidence="6">
    <location>
        <begin position="47"/>
        <end position="167"/>
    </location>
</feature>
<dbReference type="EMBL" id="VWOX01000013">
    <property type="protein sequence ID" value="KAA5540469.1"/>
    <property type="molecule type" value="Genomic_DNA"/>
</dbReference>
<name>A0A5M6D406_9BACT</name>
<comment type="caution">
    <text evidence="7">The sequence shown here is derived from an EMBL/GenBank/DDBJ whole genome shotgun (WGS) entry which is preliminary data.</text>
</comment>